<protein>
    <submittedName>
        <fullName evidence="4">Uncharacterized protein</fullName>
    </submittedName>
</protein>
<evidence type="ECO:0000313" key="4">
    <source>
        <dbReference type="EMBL" id="EKU94920.1"/>
    </source>
</evidence>
<evidence type="ECO:0000256" key="2">
    <source>
        <dbReference type="PIRSR" id="PIRSR637460-2"/>
    </source>
</evidence>
<gene>
    <name evidence="4" type="ORF">HMPREF9233_01374</name>
</gene>
<proteinExistence type="predicted"/>
<feature type="active site" description="Nucleophile" evidence="1">
    <location>
        <position position="34"/>
    </location>
</feature>
<evidence type="ECO:0000256" key="1">
    <source>
        <dbReference type="PIRSR" id="PIRSR637460-1"/>
    </source>
</evidence>
<keyword evidence="2" id="KW-1015">Disulfide bond</keyword>
<feature type="chain" id="PRO_5003927766" evidence="3">
    <location>
        <begin position="23"/>
        <end position="367"/>
    </location>
</feature>
<dbReference type="PATRIC" id="fig|883066.3.peg.1438"/>
<dbReference type="STRING" id="202789.GCA_001457435_00735"/>
<feature type="disulfide bond" evidence="2">
    <location>
        <begin position="48"/>
        <end position="72"/>
    </location>
</feature>
<evidence type="ECO:0000313" key="5">
    <source>
        <dbReference type="Proteomes" id="UP000009888"/>
    </source>
</evidence>
<dbReference type="PANTHER" id="PTHR37981:SF1">
    <property type="entry name" value="SGNH HYDROLASE-TYPE ESTERASE DOMAIN-CONTAINING PROTEIN"/>
    <property type="match status" value="1"/>
</dbReference>
<dbReference type="AlphaFoldDB" id="K9F0D8"/>
<reference evidence="4 5" key="1">
    <citation type="submission" date="2012-09" db="EMBL/GenBank/DDBJ databases">
        <title>The Genome Sequence of Actinobaculum massiliae ACS-171-V-COL2.</title>
        <authorList>
            <consortium name="The Broad Institute Genome Sequencing Platform"/>
            <person name="Earl A."/>
            <person name="Ward D."/>
            <person name="Feldgarden M."/>
            <person name="Gevers D."/>
            <person name="Saerens B."/>
            <person name="Vaneechoutte M."/>
            <person name="Walker B."/>
            <person name="Young S.K."/>
            <person name="Zeng Q."/>
            <person name="Gargeya S."/>
            <person name="Fitzgerald M."/>
            <person name="Haas B."/>
            <person name="Abouelleil A."/>
            <person name="Alvarado L."/>
            <person name="Arachchi H.M."/>
            <person name="Berlin A."/>
            <person name="Chapman S.B."/>
            <person name="Goldberg J."/>
            <person name="Griggs A."/>
            <person name="Gujja S."/>
            <person name="Hansen M."/>
            <person name="Howarth C."/>
            <person name="Imamovic A."/>
            <person name="Larimer J."/>
            <person name="McCowen C."/>
            <person name="Montmayeur A."/>
            <person name="Murphy C."/>
            <person name="Neiman D."/>
            <person name="Pearson M."/>
            <person name="Priest M."/>
            <person name="Roberts A."/>
            <person name="Saif S."/>
            <person name="Shea T."/>
            <person name="Sisk P."/>
            <person name="Sykes S."/>
            <person name="Wortman J."/>
            <person name="Nusbaum C."/>
            <person name="Birren B."/>
        </authorList>
    </citation>
    <scope>NUCLEOTIDE SEQUENCE [LARGE SCALE GENOMIC DNA]</scope>
    <source>
        <strain evidence="5">ACS-171-V-Col2</strain>
    </source>
</reference>
<dbReference type="eggNOG" id="COG2755">
    <property type="taxonomic scope" value="Bacteria"/>
</dbReference>
<feature type="signal peptide" evidence="3">
    <location>
        <begin position="1"/>
        <end position="22"/>
    </location>
</feature>
<dbReference type="GO" id="GO:0006629">
    <property type="term" value="P:lipid metabolic process"/>
    <property type="evidence" value="ECO:0007669"/>
    <property type="project" value="TreeGrafter"/>
</dbReference>
<name>K9F0D8_9ACTO</name>
<keyword evidence="5" id="KW-1185">Reference proteome</keyword>
<dbReference type="Gene3D" id="3.40.50.1110">
    <property type="entry name" value="SGNH hydrolase"/>
    <property type="match status" value="1"/>
</dbReference>
<keyword evidence="3" id="KW-0732">Signal</keyword>
<feature type="active site" evidence="1">
    <location>
        <position position="346"/>
    </location>
</feature>
<accession>K9F0D8</accession>
<feature type="disulfide bond" evidence="2">
    <location>
        <begin position="186"/>
        <end position="195"/>
    </location>
</feature>
<dbReference type="Proteomes" id="UP000009888">
    <property type="component" value="Unassembled WGS sequence"/>
</dbReference>
<dbReference type="PANTHER" id="PTHR37981">
    <property type="entry name" value="LIPASE 2"/>
    <property type="match status" value="1"/>
</dbReference>
<dbReference type="EMBL" id="AGWL01000007">
    <property type="protein sequence ID" value="EKU94920.1"/>
    <property type="molecule type" value="Genomic_DNA"/>
</dbReference>
<dbReference type="InterPro" id="IPR037460">
    <property type="entry name" value="SEST-like"/>
</dbReference>
<dbReference type="HOGENOM" id="CLU_038449_4_1_11"/>
<dbReference type="InterPro" id="IPR036514">
    <property type="entry name" value="SGNH_hydro_sf"/>
</dbReference>
<dbReference type="GO" id="GO:0016788">
    <property type="term" value="F:hydrolase activity, acting on ester bonds"/>
    <property type="evidence" value="ECO:0007669"/>
    <property type="project" value="InterPro"/>
</dbReference>
<evidence type="ECO:0000256" key="3">
    <source>
        <dbReference type="SAM" id="SignalP"/>
    </source>
</evidence>
<comment type="caution">
    <text evidence="4">The sequence shown here is derived from an EMBL/GenBank/DDBJ whole genome shotgun (WGS) entry which is preliminary data.</text>
</comment>
<dbReference type="SUPFAM" id="SSF52266">
    <property type="entry name" value="SGNH hydrolase"/>
    <property type="match status" value="1"/>
</dbReference>
<organism evidence="4 5">
    <name type="scientific">Actinobaculum massiliense ACS-171-V-Col2</name>
    <dbReference type="NCBI Taxonomy" id="883066"/>
    <lineage>
        <taxon>Bacteria</taxon>
        <taxon>Bacillati</taxon>
        <taxon>Actinomycetota</taxon>
        <taxon>Actinomycetes</taxon>
        <taxon>Actinomycetales</taxon>
        <taxon>Actinomycetaceae</taxon>
        <taxon>Actinobaculum</taxon>
    </lineage>
</organism>
<sequence>MRGVLATLLAGFLLASSTGAVAAEEPRIVQLGDSFASGNGAGDYRDDCYRSPHNYAHVAAEELGGSVRDASCSAATLEDLTTVSESSDAGSAEATFWVPELVDGEQFSRWQTWANLAQVCGEVPAGSRMEYTPSGKVSANPWFVSAQVDCTLVTGPQVSAVTPATDLVFTTIGGNDAGFAKIIATCLVLDQSRLCEASIKSANEEFPKIGQRLDGLLADIDGAAAGNADIWLVGYPYLVADVPYHLRRLGDDYDAGSAIRSSVDNGAEVMQTAVERANSKARATGERERFHFFDSRPVFAGHEVDPRNNADQSHAWFHAQVTDLSLLLDTIEVSDLTMENFREIMHPTREGWQKQGEALAQAVTEAG</sequence>